<feature type="signal peptide" evidence="16">
    <location>
        <begin position="1"/>
        <end position="19"/>
    </location>
</feature>
<evidence type="ECO:0000313" key="18">
    <source>
        <dbReference type="Ensembl" id="ENSPCEP00000007906.1"/>
    </source>
</evidence>
<evidence type="ECO:0000256" key="1">
    <source>
        <dbReference type="ARBA" id="ARBA00004251"/>
    </source>
</evidence>
<keyword evidence="6 15" id="KW-0472">Membrane</keyword>
<evidence type="ECO:0000256" key="13">
    <source>
        <dbReference type="ARBA" id="ARBA00078165"/>
    </source>
</evidence>
<evidence type="ECO:0000256" key="4">
    <source>
        <dbReference type="ARBA" id="ARBA00022729"/>
    </source>
</evidence>
<evidence type="ECO:0000313" key="19">
    <source>
        <dbReference type="Proteomes" id="UP000694393"/>
    </source>
</evidence>
<keyword evidence="5 15" id="KW-1133">Transmembrane helix</keyword>
<evidence type="ECO:0000256" key="14">
    <source>
        <dbReference type="ARBA" id="ARBA00079879"/>
    </source>
</evidence>
<keyword evidence="2" id="KW-1003">Cell membrane</keyword>
<name>A0A8C8RPN9_9SAUR</name>
<feature type="transmembrane region" description="Helical" evidence="15">
    <location>
        <begin position="469"/>
        <end position="489"/>
    </location>
</feature>
<dbReference type="InterPro" id="IPR027841">
    <property type="entry name" value="IL-17_rcpt_C/E_N"/>
</dbReference>
<keyword evidence="9" id="KW-0325">Glycoprotein</keyword>
<evidence type="ECO:0000256" key="10">
    <source>
        <dbReference type="ARBA" id="ARBA00023198"/>
    </source>
</evidence>
<dbReference type="Gene3D" id="3.40.50.11530">
    <property type="match status" value="1"/>
</dbReference>
<dbReference type="Pfam" id="PF08357">
    <property type="entry name" value="SEFIR"/>
    <property type="match status" value="1"/>
</dbReference>
<keyword evidence="7" id="KW-1015">Disulfide bond</keyword>
<protein>
    <recommendedName>
        <fullName evidence="12">Interleukin-17 receptor C</fullName>
    </recommendedName>
    <alternativeName>
        <fullName evidence="14">Interleukin-17 receptor-like protein</fullName>
    </alternativeName>
    <alternativeName>
        <fullName evidence="13">ZcytoR14</fullName>
    </alternativeName>
</protein>
<keyword evidence="19" id="KW-1185">Reference proteome</keyword>
<comment type="subcellular location">
    <subcellularLocation>
        <location evidence="1">Cell membrane</location>
        <topology evidence="1">Single-pass type I membrane protein</topology>
    </subcellularLocation>
</comment>
<dbReference type="PANTHER" id="PTHR15583:SF12">
    <property type="entry name" value="INTERLEUKIN-17 RECEPTOR C"/>
    <property type="match status" value="1"/>
</dbReference>
<keyword evidence="10" id="KW-0395">Inflammatory response</keyword>
<dbReference type="Ensembl" id="ENSPCET00000008184.1">
    <property type="protein sequence ID" value="ENSPCEP00000007906.1"/>
    <property type="gene ID" value="ENSPCEG00000006335.1"/>
</dbReference>
<evidence type="ECO:0000256" key="6">
    <source>
        <dbReference type="ARBA" id="ARBA00023136"/>
    </source>
</evidence>
<dbReference type="PANTHER" id="PTHR15583">
    <property type="entry name" value="INTERLEUKIN-17 RECEPTOR"/>
    <property type="match status" value="1"/>
</dbReference>
<feature type="domain" description="SEFIR" evidence="17">
    <location>
        <begin position="513"/>
        <end position="666"/>
    </location>
</feature>
<dbReference type="GO" id="GO:0030368">
    <property type="term" value="F:interleukin-17 receptor activity"/>
    <property type="evidence" value="ECO:0007669"/>
    <property type="project" value="InterPro"/>
</dbReference>
<evidence type="ECO:0000256" key="11">
    <source>
        <dbReference type="ARBA" id="ARBA00062086"/>
    </source>
</evidence>
<accession>A0A8C8RPN9</accession>
<reference evidence="18" key="2">
    <citation type="submission" date="2025-09" db="UniProtKB">
        <authorList>
            <consortium name="Ensembl"/>
        </authorList>
    </citation>
    <scope>IDENTIFICATION</scope>
</reference>
<evidence type="ECO:0000256" key="3">
    <source>
        <dbReference type="ARBA" id="ARBA00022692"/>
    </source>
</evidence>
<keyword evidence="4 16" id="KW-0732">Signal</keyword>
<dbReference type="InterPro" id="IPR039465">
    <property type="entry name" value="IL-17_rcpt-like"/>
</dbReference>
<evidence type="ECO:0000256" key="2">
    <source>
        <dbReference type="ARBA" id="ARBA00022475"/>
    </source>
</evidence>
<dbReference type="GO" id="GO:0006954">
    <property type="term" value="P:inflammatory response"/>
    <property type="evidence" value="ECO:0007669"/>
    <property type="project" value="UniProtKB-KW"/>
</dbReference>
<keyword evidence="3 15" id="KW-0812">Transmembrane</keyword>
<evidence type="ECO:0000256" key="8">
    <source>
        <dbReference type="ARBA" id="ARBA00023170"/>
    </source>
</evidence>
<evidence type="ECO:0000256" key="5">
    <source>
        <dbReference type="ARBA" id="ARBA00022989"/>
    </source>
</evidence>
<dbReference type="GO" id="GO:0005886">
    <property type="term" value="C:plasma membrane"/>
    <property type="evidence" value="ECO:0007669"/>
    <property type="project" value="UniProtKB-SubCell"/>
</dbReference>
<dbReference type="FunFam" id="3.40.50.11530:FF:000001">
    <property type="entry name" value="interleukin-17 receptor C isoform X1"/>
    <property type="match status" value="1"/>
</dbReference>
<reference evidence="18" key="1">
    <citation type="submission" date="2025-08" db="UniProtKB">
        <authorList>
            <consortium name="Ensembl"/>
        </authorList>
    </citation>
    <scope>IDENTIFICATION</scope>
</reference>
<evidence type="ECO:0000256" key="16">
    <source>
        <dbReference type="SAM" id="SignalP"/>
    </source>
</evidence>
<proteinExistence type="predicted"/>
<evidence type="ECO:0000259" key="17">
    <source>
        <dbReference type="PROSITE" id="PS51534"/>
    </source>
</evidence>
<evidence type="ECO:0000256" key="9">
    <source>
        <dbReference type="ARBA" id="ARBA00023180"/>
    </source>
</evidence>
<evidence type="ECO:0000256" key="12">
    <source>
        <dbReference type="ARBA" id="ARBA00069307"/>
    </source>
</evidence>
<dbReference type="AlphaFoldDB" id="A0A8C8RPN9"/>
<keyword evidence="8" id="KW-0675">Receptor</keyword>
<dbReference type="Pfam" id="PF15037">
    <property type="entry name" value="IL17_R_N"/>
    <property type="match status" value="1"/>
</dbReference>
<evidence type="ECO:0000256" key="15">
    <source>
        <dbReference type="SAM" id="Phobius"/>
    </source>
</evidence>
<comment type="subunit">
    <text evidence="11">Homodimer; disulfide-linked. Heterodimer with IL17RA. Heterodimerization with IL17RA is independent of the cytoplasmic tail. Associates with non-glycosylated IL17RA constitutively. Binding of IL17A and IL17F induces association with glycosylated IL17RA. Forms complexes with 2:1 binding stoichiometry: two receptor chains for one interleukin molecule. IL17A homodimer preferentially drives the formation of IL17RA-IL17RC heterodimeric receptor complex, whereas IL17F homodimer forms predominantly complexes with IL17RC homodimer. IL17A-IL17F forms complexes with IL17RA-IL17RC, but with lower affinity when compared to IL17A homodimer. IL17RC chain cannot distinguish between IL17A and IL17F molecules, potentially enabling the formation of topologically distinct complexes. Interacts (through SEFIR domain and extended downstream region) with TRAF3IP2/ACT1 (phosphorylated).</text>
</comment>
<dbReference type="InterPro" id="IPR013568">
    <property type="entry name" value="SEFIR_dom"/>
</dbReference>
<dbReference type="PROSITE" id="PS51534">
    <property type="entry name" value="SEFIR"/>
    <property type="match status" value="1"/>
</dbReference>
<evidence type="ECO:0000256" key="7">
    <source>
        <dbReference type="ARBA" id="ARBA00023157"/>
    </source>
</evidence>
<feature type="chain" id="PRO_5034134512" description="Interleukin-17 receptor C" evidence="16">
    <location>
        <begin position="20"/>
        <end position="714"/>
    </location>
</feature>
<dbReference type="Proteomes" id="UP000694393">
    <property type="component" value="Unplaced"/>
</dbReference>
<sequence>MQAVGLGLFLMLLPRAGRCAPPAAISCSQGLACRLLEMDVLCSPGDMVLSADPVLVPTHMRMESVLHCAGASECSPCVRVELQLAVLGSPEEAPGEGIRDSRGKDALQHWDGGPLLSWMLLSAWTNPSSRCVAMEVRLPRALARPNQTVGSVRFDCFEVALRGLVHVTSYTSPRYWEVLSQTHRVSDCSWPAAQGTIRLCQVPKVQVSMGPEEAVVQVQDVPVGQNFTLWFYRNQTRELKGLSPKTVRGPQNYSLPSSQLLPCLCLQVWPDVVDSPRTSLCPFSQDPAAWTHLWAQARVTLQLRGGMLNCSVSVPCAVSGELMPCWRPKSARLCHELPHLRQALTLSTKSYYEFQTLQPHPNLCVQVRSAGHVRLTQCLQEGAVPGRPADLLLMETKDPQGNMLLCAMEQGSCVPLASSTSMGVGVGALEQQLQQAVREGQCMQVWSAEGSRVGTGWACSLENYLRARWALAWMGGLLSTCCLLFLFLLKKEDLKGWLKFLKEGYSSEGALRGRRALILYSPDHAGFERLVSTLASALSQLQLSVSLELWSRAELGAVGPMQWIHAQRLQVLEEGGIVILLFSRGAVARCTQWLLRVQGELLPQTEPHSTFLASLNCILPDFLAGKAGGHYVVACFEDLLRPADIPELFRSVPIFTLPSQLHTFLLALAGVAVGREQKGSLKKHAMWISDSLQRAICECQLQEPEGRCPPPVCP</sequence>
<organism evidence="18 19">
    <name type="scientific">Pelusios castaneus</name>
    <name type="common">West African mud turtle</name>
    <dbReference type="NCBI Taxonomy" id="367368"/>
    <lineage>
        <taxon>Eukaryota</taxon>
        <taxon>Metazoa</taxon>
        <taxon>Chordata</taxon>
        <taxon>Craniata</taxon>
        <taxon>Vertebrata</taxon>
        <taxon>Euteleostomi</taxon>
        <taxon>Archelosauria</taxon>
        <taxon>Testudinata</taxon>
        <taxon>Testudines</taxon>
        <taxon>Pleurodira</taxon>
        <taxon>Pelomedusidae</taxon>
        <taxon>Pelusios</taxon>
    </lineage>
</organism>